<dbReference type="OrthoDB" id="311925at2759"/>
<evidence type="ECO:0000256" key="3">
    <source>
        <dbReference type="ARBA" id="ARBA00022692"/>
    </source>
</evidence>
<keyword evidence="7" id="KW-0472">Membrane</keyword>
<keyword evidence="5" id="KW-1133">Transmembrane helix</keyword>
<dbReference type="GeneID" id="7824840"/>
<evidence type="ECO:0000256" key="7">
    <source>
        <dbReference type="ARBA" id="ARBA00023136"/>
    </source>
</evidence>
<dbReference type="GO" id="GO:0016020">
    <property type="term" value="C:membrane"/>
    <property type="evidence" value="ECO:0007669"/>
    <property type="project" value="UniProtKB-SubCell"/>
</dbReference>
<protein>
    <submittedName>
        <fullName evidence="9">Glycerophosphodiester phosphodiesterase</fullName>
    </submittedName>
</protein>
<dbReference type="InParanoid" id="Q23EE2"/>
<gene>
    <name evidence="9" type="ORF">TTHERM_01029970</name>
</gene>
<dbReference type="HOGENOM" id="CLU_030006_5_0_1"/>
<evidence type="ECO:0000313" key="10">
    <source>
        <dbReference type="Proteomes" id="UP000009168"/>
    </source>
</evidence>
<dbReference type="Gene3D" id="3.20.20.190">
    <property type="entry name" value="Phosphatidylinositol (PI) phosphodiesterase"/>
    <property type="match status" value="1"/>
</dbReference>
<dbReference type="SUPFAM" id="SSF51695">
    <property type="entry name" value="PLC-like phosphodiesterases"/>
    <property type="match status" value="1"/>
</dbReference>
<organism evidence="9 10">
    <name type="scientific">Tetrahymena thermophila (strain SB210)</name>
    <dbReference type="NCBI Taxonomy" id="312017"/>
    <lineage>
        <taxon>Eukaryota</taxon>
        <taxon>Sar</taxon>
        <taxon>Alveolata</taxon>
        <taxon>Ciliophora</taxon>
        <taxon>Intramacronucleata</taxon>
        <taxon>Oligohymenophorea</taxon>
        <taxon>Hymenostomatida</taxon>
        <taxon>Tetrahymenina</taxon>
        <taxon>Tetrahymenidae</taxon>
        <taxon>Tetrahymena</taxon>
    </lineage>
</organism>
<evidence type="ECO:0000256" key="5">
    <source>
        <dbReference type="ARBA" id="ARBA00022989"/>
    </source>
</evidence>
<dbReference type="STRING" id="312017.Q23EE2"/>
<comment type="similarity">
    <text evidence="2">Belongs to the glycerophosphoryl diester phosphodiesterase family.</text>
</comment>
<keyword evidence="3" id="KW-0812">Transmembrane</keyword>
<name>Q23EE2_TETTS</name>
<evidence type="ECO:0000256" key="1">
    <source>
        <dbReference type="ARBA" id="ARBA00004370"/>
    </source>
</evidence>
<evidence type="ECO:0000256" key="4">
    <source>
        <dbReference type="ARBA" id="ARBA00022801"/>
    </source>
</evidence>
<dbReference type="PROSITE" id="PS51704">
    <property type="entry name" value="GP_PDE"/>
    <property type="match status" value="1"/>
</dbReference>
<dbReference type="Proteomes" id="UP000009168">
    <property type="component" value="Unassembled WGS sequence"/>
</dbReference>
<keyword evidence="6" id="KW-0443">Lipid metabolism</keyword>
<dbReference type="GO" id="GO:0008081">
    <property type="term" value="F:phosphoric diester hydrolase activity"/>
    <property type="evidence" value="ECO:0007669"/>
    <property type="project" value="InterPro"/>
</dbReference>
<evidence type="ECO:0000256" key="6">
    <source>
        <dbReference type="ARBA" id="ARBA00023098"/>
    </source>
</evidence>
<dbReference type="InterPro" id="IPR052271">
    <property type="entry name" value="GDPD-Related"/>
</dbReference>
<evidence type="ECO:0000259" key="8">
    <source>
        <dbReference type="PROSITE" id="PS51704"/>
    </source>
</evidence>
<keyword evidence="4" id="KW-0378">Hydrolase</keyword>
<dbReference type="InterPro" id="IPR017946">
    <property type="entry name" value="PLC-like_Pdiesterase_TIM-brl"/>
</dbReference>
<dbReference type="GO" id="GO:0046475">
    <property type="term" value="P:glycerophospholipid catabolic process"/>
    <property type="evidence" value="ECO:0007669"/>
    <property type="project" value="TreeGrafter"/>
</dbReference>
<dbReference type="AlphaFoldDB" id="Q23EE2"/>
<sequence length="335" mass="39513">MLFTTAASVFFGVSYFFQKNPQYLWKPYIHTSKLMQEAIKQRGAKILHISHRGGSFENFENTEKAFENAVQNCDTDVIETDVILTKDDQVVCFHDTNMLRLCGVDQEVQQVNFAEIKYQNQIALDFSDKEYFKVPDGQQVKPMLLQELFEKYPQTHINLELKTKDPKIIQIVDNLIKKYNRQNITQWGSFSYQFSKEIEQFDSGTVRFLSVTEFFCYMISHVFGILPFLKIKGQIFQIPFYTTEYHQQTLNESQGLQRFFNEIRFQILKNFLIFLPGLNQHLNKRGILVFYWVLNKEQDFIRCAKTCPNGIITDKPTHLKEYLKITNLCFDKSKL</sequence>
<evidence type="ECO:0000313" key="9">
    <source>
        <dbReference type="EMBL" id="EAR94915.2"/>
    </source>
</evidence>
<accession>Q23EE2</accession>
<reference evidence="10" key="1">
    <citation type="journal article" date="2006" name="PLoS Biol.">
        <title>Macronuclear genome sequence of the ciliate Tetrahymena thermophila, a model eukaryote.</title>
        <authorList>
            <person name="Eisen J.A."/>
            <person name="Coyne R.S."/>
            <person name="Wu M."/>
            <person name="Wu D."/>
            <person name="Thiagarajan M."/>
            <person name="Wortman J.R."/>
            <person name="Badger J.H."/>
            <person name="Ren Q."/>
            <person name="Amedeo P."/>
            <person name="Jones K.M."/>
            <person name="Tallon L.J."/>
            <person name="Delcher A.L."/>
            <person name="Salzberg S.L."/>
            <person name="Silva J.C."/>
            <person name="Haas B.J."/>
            <person name="Majoros W.H."/>
            <person name="Farzad M."/>
            <person name="Carlton J.M."/>
            <person name="Smith R.K. Jr."/>
            <person name="Garg J."/>
            <person name="Pearlman R.E."/>
            <person name="Karrer K.M."/>
            <person name="Sun L."/>
            <person name="Manning G."/>
            <person name="Elde N.C."/>
            <person name="Turkewitz A.P."/>
            <person name="Asai D.J."/>
            <person name="Wilkes D.E."/>
            <person name="Wang Y."/>
            <person name="Cai H."/>
            <person name="Collins K."/>
            <person name="Stewart B.A."/>
            <person name="Lee S.R."/>
            <person name="Wilamowska K."/>
            <person name="Weinberg Z."/>
            <person name="Ruzzo W.L."/>
            <person name="Wloga D."/>
            <person name="Gaertig J."/>
            <person name="Frankel J."/>
            <person name="Tsao C.-C."/>
            <person name="Gorovsky M.A."/>
            <person name="Keeling P.J."/>
            <person name="Waller R.F."/>
            <person name="Patron N.J."/>
            <person name="Cherry J.M."/>
            <person name="Stover N.A."/>
            <person name="Krieger C.J."/>
            <person name="del Toro C."/>
            <person name="Ryder H.F."/>
            <person name="Williamson S.C."/>
            <person name="Barbeau R.A."/>
            <person name="Hamilton E.P."/>
            <person name="Orias E."/>
        </authorList>
    </citation>
    <scope>NUCLEOTIDE SEQUENCE [LARGE SCALE GENOMIC DNA]</scope>
    <source>
        <strain evidence="10">SB210</strain>
    </source>
</reference>
<dbReference type="PANTHER" id="PTHR42758:SF2">
    <property type="entry name" value="PHOSPHATIDYLGLYCEROL PHOSPHOLIPASE C"/>
    <property type="match status" value="1"/>
</dbReference>
<feature type="domain" description="GP-PDE" evidence="8">
    <location>
        <begin position="46"/>
        <end position="323"/>
    </location>
</feature>
<dbReference type="RefSeq" id="XP_001015160.2">
    <property type="nucleotide sequence ID" value="XM_001015160.2"/>
</dbReference>
<proteinExistence type="inferred from homology"/>
<dbReference type="KEGG" id="tet:TTHERM_01029970"/>
<comment type="subcellular location">
    <subcellularLocation>
        <location evidence="1">Membrane</location>
    </subcellularLocation>
</comment>
<keyword evidence="10" id="KW-1185">Reference proteome</keyword>
<dbReference type="Pfam" id="PF03009">
    <property type="entry name" value="GDPD"/>
    <property type="match status" value="1"/>
</dbReference>
<dbReference type="GO" id="GO:0005737">
    <property type="term" value="C:cytoplasm"/>
    <property type="evidence" value="ECO:0007669"/>
    <property type="project" value="UniProtKB-ARBA"/>
</dbReference>
<dbReference type="EMBL" id="GG662710">
    <property type="protein sequence ID" value="EAR94915.2"/>
    <property type="molecule type" value="Genomic_DNA"/>
</dbReference>
<evidence type="ECO:0000256" key="2">
    <source>
        <dbReference type="ARBA" id="ARBA00007277"/>
    </source>
</evidence>
<dbReference type="PANTHER" id="PTHR42758">
    <property type="entry name" value="PHOSPHATIDYLGLYCEROL PHOSPHOLIPASE C"/>
    <property type="match status" value="1"/>
</dbReference>
<dbReference type="InterPro" id="IPR030395">
    <property type="entry name" value="GP_PDE_dom"/>
</dbReference>